<keyword evidence="3" id="KW-0201">Cytochrome c-type biogenesis</keyword>
<feature type="chain" id="PRO_5045386284" evidence="7">
    <location>
        <begin position="24"/>
        <end position="577"/>
    </location>
</feature>
<keyword evidence="2 6" id="KW-0812">Transmembrane</keyword>
<name>A0ABY5TPL1_9GAMM</name>
<dbReference type="Pfam" id="PF02683">
    <property type="entry name" value="DsbD_TM"/>
    <property type="match status" value="1"/>
</dbReference>
<feature type="transmembrane region" description="Helical" evidence="6">
    <location>
        <begin position="185"/>
        <end position="211"/>
    </location>
</feature>
<keyword evidence="4 6" id="KW-1133">Transmembrane helix</keyword>
<feature type="transmembrane region" description="Helical" evidence="6">
    <location>
        <begin position="409"/>
        <end position="429"/>
    </location>
</feature>
<dbReference type="Pfam" id="PF13899">
    <property type="entry name" value="Thioredoxin_7"/>
    <property type="match status" value="1"/>
</dbReference>
<dbReference type="InterPro" id="IPR035671">
    <property type="entry name" value="DsbD_gamma"/>
</dbReference>
<dbReference type="Gene3D" id="2.60.40.1250">
    <property type="entry name" value="Thiol:disulfide interchange protein DsbD, N-terminal domain"/>
    <property type="match status" value="1"/>
</dbReference>
<comment type="subcellular location">
    <subcellularLocation>
        <location evidence="1">Membrane</location>
        <topology evidence="1">Multi-pass membrane protein</topology>
    </subcellularLocation>
</comment>
<feature type="domain" description="Cytochrome C biogenesis protein transmembrane" evidence="8">
    <location>
        <begin position="189"/>
        <end position="400"/>
    </location>
</feature>
<gene>
    <name evidence="10" type="ORF">NYF23_00140</name>
</gene>
<protein>
    <submittedName>
        <fullName evidence="10">Protein-disulfide reductase DsbD</fullName>
    </submittedName>
</protein>
<dbReference type="Gene3D" id="3.40.30.10">
    <property type="entry name" value="Glutaredoxin"/>
    <property type="match status" value="1"/>
</dbReference>
<dbReference type="PANTHER" id="PTHR32234:SF3">
    <property type="entry name" value="SUPPRESSION OF COPPER SENSITIVITY PROTEIN"/>
    <property type="match status" value="1"/>
</dbReference>
<feature type="transmembrane region" description="Helical" evidence="6">
    <location>
        <begin position="271"/>
        <end position="292"/>
    </location>
</feature>
<evidence type="ECO:0000259" key="8">
    <source>
        <dbReference type="Pfam" id="PF02683"/>
    </source>
</evidence>
<evidence type="ECO:0000256" key="4">
    <source>
        <dbReference type="ARBA" id="ARBA00022989"/>
    </source>
</evidence>
<evidence type="ECO:0000313" key="11">
    <source>
        <dbReference type="Proteomes" id="UP001059934"/>
    </source>
</evidence>
<feature type="domain" description="Thiol:disulfide interchange protein DsbD N-terminal" evidence="9">
    <location>
        <begin position="43"/>
        <end position="153"/>
    </location>
</feature>
<accession>A0ABY5TPL1</accession>
<evidence type="ECO:0000259" key="9">
    <source>
        <dbReference type="Pfam" id="PF11412"/>
    </source>
</evidence>
<dbReference type="Pfam" id="PF11412">
    <property type="entry name" value="DsbD_N"/>
    <property type="match status" value="1"/>
</dbReference>
<keyword evidence="5 6" id="KW-0472">Membrane</keyword>
<evidence type="ECO:0000256" key="5">
    <source>
        <dbReference type="ARBA" id="ARBA00023136"/>
    </source>
</evidence>
<evidence type="ECO:0000256" key="7">
    <source>
        <dbReference type="SAM" id="SignalP"/>
    </source>
</evidence>
<dbReference type="PANTHER" id="PTHR32234">
    <property type="entry name" value="THIOL:DISULFIDE INTERCHANGE PROTEIN DSBD"/>
    <property type="match status" value="1"/>
</dbReference>
<evidence type="ECO:0000256" key="2">
    <source>
        <dbReference type="ARBA" id="ARBA00022692"/>
    </source>
</evidence>
<feature type="transmembrane region" description="Helical" evidence="6">
    <location>
        <begin position="345"/>
        <end position="367"/>
    </location>
</feature>
<evidence type="ECO:0000256" key="6">
    <source>
        <dbReference type="SAM" id="Phobius"/>
    </source>
</evidence>
<evidence type="ECO:0000313" key="10">
    <source>
        <dbReference type="EMBL" id="UVW35031.1"/>
    </source>
</evidence>
<dbReference type="InterPro" id="IPR036929">
    <property type="entry name" value="DsbDN_sf"/>
</dbReference>
<keyword evidence="11" id="KW-1185">Reference proteome</keyword>
<dbReference type="CDD" id="cd02953">
    <property type="entry name" value="DsbDgamma"/>
    <property type="match status" value="1"/>
</dbReference>
<reference evidence="10" key="1">
    <citation type="submission" date="2022-08" db="EMBL/GenBank/DDBJ databases">
        <title>Catabolic pathway analysis in culturable SAR92 clade bacteria reveals their overlooked roles in DMSP degradation in coastal seas.</title>
        <authorList>
            <person name="He X."/>
            <person name="Zhang X."/>
            <person name="Zhang Y."/>
        </authorList>
    </citation>
    <scope>NUCLEOTIDE SEQUENCE</scope>
    <source>
        <strain evidence="10">H455</strain>
    </source>
</reference>
<feature type="transmembrane region" description="Helical" evidence="6">
    <location>
        <begin position="387"/>
        <end position="403"/>
    </location>
</feature>
<organism evidence="10 11">
    <name type="scientific">SAR92 clade bacterium H455</name>
    <dbReference type="NCBI Taxonomy" id="2974818"/>
    <lineage>
        <taxon>Bacteria</taxon>
        <taxon>Pseudomonadati</taxon>
        <taxon>Pseudomonadota</taxon>
        <taxon>Gammaproteobacteria</taxon>
        <taxon>Cellvibrionales</taxon>
        <taxon>Porticoccaceae</taxon>
        <taxon>SAR92 clade</taxon>
    </lineage>
</organism>
<sequence length="577" mass="63341">MKITIRNLLLSLALMCAWITATAEIDFLSKADQNSWAAELASPEFVPVEKAYSVDVVVEDKRLLLNWTIRDGYYLYRDRFKFGSVDSNAVLAAPQFGNGLFKWDEYFEKELEVYYQQTSVVLPFTTDATRLNLKIESQGCADAGLCYPPYKQWLDIDLINGIVEISNQPPATNKQPDNVGDTASLPLALVLLFALAGGMILNLMPCVFPILSIKVLSFTMNHKTDRSRHIHGLVYTAGVISSFVAIAIAMLTLRAAGESIGWGFQLQSPLFVIFLIYLFFIMGLGLSGYLEIGSSLMSVGQNNQNEEGLRSSFMTGVLATTVASPCTAPFMGPALGFAISQSSSIAVLVFAFLGLGMALPFILLAWIPGLTKRLPKPGPWMDVFKQFLAFPIYMTAVWLLWVAGRQTSIDVAAAVIIGLILLVMALWMWKLNSKPVTRLIAAALFVAALAVPVAAISESNLEPEFLTYSPELLAELRDDNQPVFINLTADWCITCLVNERVALSSEKVIGLMGANGISYLKGDWTNSDPQITELLGRFNRSGVPLYLLYPRGQGEAVILPQILTESMVIDALNQAIN</sequence>
<dbReference type="InterPro" id="IPR036249">
    <property type="entry name" value="Thioredoxin-like_sf"/>
</dbReference>
<dbReference type="InterPro" id="IPR028250">
    <property type="entry name" value="DsbDN"/>
</dbReference>
<feature type="transmembrane region" description="Helical" evidence="6">
    <location>
        <begin position="436"/>
        <end position="456"/>
    </location>
</feature>
<dbReference type="Proteomes" id="UP001059934">
    <property type="component" value="Chromosome"/>
</dbReference>
<dbReference type="EMBL" id="CP103416">
    <property type="protein sequence ID" value="UVW35031.1"/>
    <property type="molecule type" value="Genomic_DNA"/>
</dbReference>
<feature type="transmembrane region" description="Helical" evidence="6">
    <location>
        <begin position="232"/>
        <end position="251"/>
    </location>
</feature>
<dbReference type="SUPFAM" id="SSF52833">
    <property type="entry name" value="Thioredoxin-like"/>
    <property type="match status" value="1"/>
</dbReference>
<proteinExistence type="predicted"/>
<dbReference type="SUPFAM" id="SSF74863">
    <property type="entry name" value="Thiol:disulfide interchange protein DsbD, N-terminal domain (DsbD-alpha)"/>
    <property type="match status" value="1"/>
</dbReference>
<feature type="signal peptide" evidence="7">
    <location>
        <begin position="1"/>
        <end position="23"/>
    </location>
</feature>
<dbReference type="InterPro" id="IPR003834">
    <property type="entry name" value="Cyt_c_assmbl_TM_dom"/>
</dbReference>
<keyword evidence="7" id="KW-0732">Signal</keyword>
<evidence type="ECO:0000256" key="3">
    <source>
        <dbReference type="ARBA" id="ARBA00022748"/>
    </source>
</evidence>
<evidence type="ECO:0000256" key="1">
    <source>
        <dbReference type="ARBA" id="ARBA00004141"/>
    </source>
</evidence>